<dbReference type="PANTHER" id="PTHR34614">
    <property type="match status" value="1"/>
</dbReference>
<keyword evidence="3" id="KW-1185">Reference proteome</keyword>
<dbReference type="GO" id="GO:0006313">
    <property type="term" value="P:DNA transposition"/>
    <property type="evidence" value="ECO:0007669"/>
    <property type="project" value="InterPro"/>
</dbReference>
<accession>A0A386HND7</accession>
<protein>
    <recommendedName>
        <fullName evidence="1">Transposase IS4-like domain-containing protein</fullName>
    </recommendedName>
</protein>
<feature type="domain" description="Transposase IS4-like" evidence="1">
    <location>
        <begin position="172"/>
        <end position="386"/>
    </location>
</feature>
<evidence type="ECO:0000259" key="1">
    <source>
        <dbReference type="Pfam" id="PF01609"/>
    </source>
</evidence>
<dbReference type="GO" id="GO:0004803">
    <property type="term" value="F:transposase activity"/>
    <property type="evidence" value="ECO:0007669"/>
    <property type="project" value="InterPro"/>
</dbReference>
<organism evidence="2 3">
    <name type="scientific">Arachidicoccus soli</name>
    <dbReference type="NCBI Taxonomy" id="2341117"/>
    <lineage>
        <taxon>Bacteria</taxon>
        <taxon>Pseudomonadati</taxon>
        <taxon>Bacteroidota</taxon>
        <taxon>Chitinophagia</taxon>
        <taxon>Chitinophagales</taxon>
        <taxon>Chitinophagaceae</taxon>
        <taxon>Arachidicoccus</taxon>
    </lineage>
</organism>
<sequence length="469" mass="53690">MCSFVVYTIYTTMAFIRKIKKGGAVYLAKVESYREDGKVKQRVLEYVGKEENGVPVHKVDINKLEVSNAKQYADISILYQLARELKFNYLLGKHHKPIIALLIAHLLCKTSVLKMGKWIEDSTIKEVLGLEELTTEKLYRSLDHLEDCDFEIVEHSIYEYWQKLCPKDNESFVLDVTDTYYNGKHDDSAPRKGKEGKVSKLIQIGLGVSFENGFPIFHKVYNGSISNIKVLEDMMRIMAQRGIKTIIMDRGFYSEANVKDLHKLNIEMIVGVKQSIGIKKNVLANVDKADIYSSKHQVILKGTIVYVKEVEFLFGKLIVIYNPKYEVLKKDKMLADGATDAEVKYVGFSLIFHNTKLKPGAVVRKYFEKDIVEKSFQTMKGDVQLHPIRLWLPGRVNAHVKLCYLSMCLLSLIKYRCSKLDLQPGEVLAQLKQIYKVNLKHSQNGKEFTKVVTLTSLQKNILKTLKCSV</sequence>
<gene>
    <name evidence="2" type="ORF">D6B99_05685</name>
</gene>
<dbReference type="InterPro" id="IPR002559">
    <property type="entry name" value="Transposase_11"/>
</dbReference>
<dbReference type="EMBL" id="CP032489">
    <property type="protein sequence ID" value="AYD47149.1"/>
    <property type="molecule type" value="Genomic_DNA"/>
</dbReference>
<dbReference type="OrthoDB" id="740398at2"/>
<evidence type="ECO:0000313" key="3">
    <source>
        <dbReference type="Proteomes" id="UP000266118"/>
    </source>
</evidence>
<dbReference type="PANTHER" id="PTHR34614:SF2">
    <property type="entry name" value="TRANSPOSASE IS4-LIKE DOMAIN-CONTAINING PROTEIN"/>
    <property type="match status" value="1"/>
</dbReference>
<dbReference type="KEGG" id="ark:D6B99_05685"/>
<reference evidence="2 3" key="1">
    <citation type="submission" date="2018-09" db="EMBL/GenBank/DDBJ databases">
        <title>Arachidicoccus sp. nov., a bacterium isolated from soil.</title>
        <authorList>
            <person name="Weon H.-Y."/>
            <person name="Kwon S.-W."/>
            <person name="Lee S.A."/>
        </authorList>
    </citation>
    <scope>NUCLEOTIDE SEQUENCE [LARGE SCALE GENOMIC DNA]</scope>
    <source>
        <strain evidence="2 3">KIS59-12</strain>
    </source>
</reference>
<dbReference type="AlphaFoldDB" id="A0A386HND7"/>
<evidence type="ECO:0000313" key="2">
    <source>
        <dbReference type="EMBL" id="AYD47149.1"/>
    </source>
</evidence>
<dbReference type="Pfam" id="PF01609">
    <property type="entry name" value="DDE_Tnp_1"/>
    <property type="match status" value="1"/>
</dbReference>
<dbReference type="GO" id="GO:0003677">
    <property type="term" value="F:DNA binding"/>
    <property type="evidence" value="ECO:0007669"/>
    <property type="project" value="InterPro"/>
</dbReference>
<proteinExistence type="predicted"/>
<name>A0A386HND7_9BACT</name>
<dbReference type="Proteomes" id="UP000266118">
    <property type="component" value="Chromosome"/>
</dbReference>